<dbReference type="GO" id="GO:0000287">
    <property type="term" value="F:magnesium ion binding"/>
    <property type="evidence" value="ECO:0007669"/>
    <property type="project" value="UniProtKB-UniRule"/>
</dbReference>
<dbReference type="CDD" id="cd06223">
    <property type="entry name" value="PRTases_typeI"/>
    <property type="match status" value="1"/>
</dbReference>
<dbReference type="GO" id="GO:0044206">
    <property type="term" value="P:UMP salvage"/>
    <property type="evidence" value="ECO:0007669"/>
    <property type="project" value="UniProtKB-UniRule"/>
</dbReference>
<organism evidence="17 18">
    <name type="scientific">Cystobacter fuscus</name>
    <dbReference type="NCBI Taxonomy" id="43"/>
    <lineage>
        <taxon>Bacteria</taxon>
        <taxon>Pseudomonadati</taxon>
        <taxon>Myxococcota</taxon>
        <taxon>Myxococcia</taxon>
        <taxon>Myxococcales</taxon>
        <taxon>Cystobacterineae</taxon>
        <taxon>Archangiaceae</taxon>
        <taxon>Cystobacter</taxon>
    </lineage>
</organism>
<keyword evidence="6 15" id="KW-0808">Transferase</keyword>
<protein>
    <recommendedName>
        <fullName evidence="13 15">Uracil phosphoribosyltransferase</fullName>
        <ecNumber evidence="3 15">2.4.2.9</ecNumber>
    </recommendedName>
    <alternativeName>
        <fullName evidence="10 15">UMP pyrophosphorylase</fullName>
    </alternativeName>
    <alternativeName>
        <fullName evidence="14 15">UPRTase</fullName>
    </alternativeName>
</protein>
<dbReference type="InterPro" id="IPR050054">
    <property type="entry name" value="UPRTase/APRTase"/>
</dbReference>
<evidence type="ECO:0000256" key="2">
    <source>
        <dbReference type="ARBA" id="ARBA00009516"/>
    </source>
</evidence>
<comment type="similarity">
    <text evidence="2 15">Belongs to the UPRTase family.</text>
</comment>
<evidence type="ECO:0000256" key="13">
    <source>
        <dbReference type="ARBA" id="ARBA00072146"/>
    </source>
</evidence>
<evidence type="ECO:0000256" key="11">
    <source>
        <dbReference type="ARBA" id="ARBA00052919"/>
    </source>
</evidence>
<dbReference type="GO" id="GO:0006223">
    <property type="term" value="P:uracil salvage"/>
    <property type="evidence" value="ECO:0007669"/>
    <property type="project" value="InterPro"/>
</dbReference>
<dbReference type="RefSeq" id="WP_095983980.1">
    <property type="nucleotide sequence ID" value="NZ_CP022098.1"/>
</dbReference>
<dbReference type="EC" id="2.4.2.9" evidence="3 15"/>
<keyword evidence="5 15" id="KW-0328">Glycosyltransferase</keyword>
<sequence>MKYSDNCTVVDHPLVKHKLTLMRRKDTSTASFRALLQEISLLLAYEATRDLKLTEEPIETPMAQMNAPVLEGKKLVLVAILRAGQGILDGMLQLVPSARVGHIGLYRDPKTLSAVEYYYKVPNQLADRDVIVCDPMLATGNSAVAALTRIKRSKPGSLRFMCLLACPEGLANLREHHPDVHVITAAVDEKLNEHGYIVPGLGDAGDRLFGTR</sequence>
<dbReference type="PANTHER" id="PTHR32315:SF4">
    <property type="entry name" value="URACIL PHOSPHORIBOSYLTRANSFERASE, CHLOROPLASTIC"/>
    <property type="match status" value="1"/>
</dbReference>
<evidence type="ECO:0000259" key="16">
    <source>
        <dbReference type="Pfam" id="PF14681"/>
    </source>
</evidence>
<reference evidence="17 18" key="1">
    <citation type="submission" date="2017-06" db="EMBL/GenBank/DDBJ databases">
        <title>Sequencing and comparative analysis of myxobacterial genomes.</title>
        <authorList>
            <person name="Rupp O."/>
            <person name="Goesmann A."/>
            <person name="Sogaard-Andersen L."/>
        </authorList>
    </citation>
    <scope>NUCLEOTIDE SEQUENCE [LARGE SCALE GENOMIC DNA]</scope>
    <source>
        <strain evidence="17 18">DSM 52655</strain>
    </source>
</reference>
<evidence type="ECO:0000256" key="5">
    <source>
        <dbReference type="ARBA" id="ARBA00022676"/>
    </source>
</evidence>
<feature type="binding site" evidence="15">
    <location>
        <position position="203"/>
    </location>
    <ligand>
        <name>5-phospho-alpha-D-ribose 1-diphosphate</name>
        <dbReference type="ChEBI" id="CHEBI:58017"/>
    </ligand>
</feature>
<evidence type="ECO:0000256" key="3">
    <source>
        <dbReference type="ARBA" id="ARBA00011894"/>
    </source>
</evidence>
<dbReference type="GO" id="GO:0005525">
    <property type="term" value="F:GTP binding"/>
    <property type="evidence" value="ECO:0007669"/>
    <property type="project" value="UniProtKB-KW"/>
</dbReference>
<evidence type="ECO:0000256" key="15">
    <source>
        <dbReference type="HAMAP-Rule" id="MF_01218"/>
    </source>
</evidence>
<evidence type="ECO:0000256" key="6">
    <source>
        <dbReference type="ARBA" id="ARBA00022679"/>
    </source>
</evidence>
<dbReference type="AlphaFoldDB" id="A0A250IVN9"/>
<dbReference type="InterPro" id="IPR034332">
    <property type="entry name" value="Upp_B"/>
</dbReference>
<proteinExistence type="inferred from homology"/>
<dbReference type="FunFam" id="3.40.50.2020:FF:000003">
    <property type="entry name" value="Uracil phosphoribosyltransferase"/>
    <property type="match status" value="1"/>
</dbReference>
<keyword evidence="8 15" id="KW-0460">Magnesium</keyword>
<dbReference type="KEGG" id="cfus:CYFUS_000745"/>
<comment type="catalytic activity">
    <reaction evidence="11 15">
        <text>UMP + diphosphate = 5-phospho-alpha-D-ribose 1-diphosphate + uracil</text>
        <dbReference type="Rhea" id="RHEA:13017"/>
        <dbReference type="ChEBI" id="CHEBI:17568"/>
        <dbReference type="ChEBI" id="CHEBI:33019"/>
        <dbReference type="ChEBI" id="CHEBI:57865"/>
        <dbReference type="ChEBI" id="CHEBI:58017"/>
        <dbReference type="EC" id="2.4.2.9"/>
    </reaction>
</comment>
<evidence type="ECO:0000256" key="10">
    <source>
        <dbReference type="ARBA" id="ARBA00031082"/>
    </source>
</evidence>
<feature type="binding site" evidence="15">
    <location>
        <position position="197"/>
    </location>
    <ligand>
        <name>uracil</name>
        <dbReference type="ChEBI" id="CHEBI:17568"/>
    </ligand>
</feature>
<dbReference type="UniPathway" id="UPA00574">
    <property type="reaction ID" value="UER00636"/>
</dbReference>
<evidence type="ECO:0000256" key="7">
    <source>
        <dbReference type="ARBA" id="ARBA00022741"/>
    </source>
</evidence>
<dbReference type="GO" id="GO:0004845">
    <property type="term" value="F:uracil phosphoribosyltransferase activity"/>
    <property type="evidence" value="ECO:0007669"/>
    <property type="project" value="UniProtKB-UniRule"/>
</dbReference>
<dbReference type="SUPFAM" id="SSF53271">
    <property type="entry name" value="PRTase-like"/>
    <property type="match status" value="1"/>
</dbReference>
<dbReference type="Gene3D" id="3.40.50.2020">
    <property type="match status" value="1"/>
</dbReference>
<dbReference type="Pfam" id="PF14681">
    <property type="entry name" value="UPRTase"/>
    <property type="match status" value="1"/>
</dbReference>
<dbReference type="PANTHER" id="PTHR32315">
    <property type="entry name" value="ADENINE PHOSPHORIBOSYLTRANSFERASE"/>
    <property type="match status" value="1"/>
</dbReference>
<dbReference type="InterPro" id="IPR005765">
    <property type="entry name" value="UPRT"/>
</dbReference>
<evidence type="ECO:0000256" key="1">
    <source>
        <dbReference type="ARBA" id="ARBA00005180"/>
    </source>
</evidence>
<comment type="pathway">
    <text evidence="1 15">Pyrimidine metabolism; UMP biosynthesis via salvage pathway; UMP from uracil: step 1/1.</text>
</comment>
<feature type="binding site" evidence="15">
    <location>
        <position position="82"/>
    </location>
    <ligand>
        <name>5-phospho-alpha-D-ribose 1-diphosphate</name>
        <dbReference type="ChEBI" id="CHEBI:58017"/>
    </ligand>
</feature>
<dbReference type="NCBIfam" id="TIGR01091">
    <property type="entry name" value="upp"/>
    <property type="match status" value="1"/>
</dbReference>
<evidence type="ECO:0000313" key="18">
    <source>
        <dbReference type="Proteomes" id="UP000217257"/>
    </source>
</evidence>
<dbReference type="InterPro" id="IPR000836">
    <property type="entry name" value="PRTase_dom"/>
</dbReference>
<keyword evidence="7 15" id="KW-0547">Nucleotide-binding</keyword>
<evidence type="ECO:0000256" key="14">
    <source>
        <dbReference type="ARBA" id="ARBA00079807"/>
    </source>
</evidence>
<feature type="binding site" evidence="15">
    <location>
        <begin position="134"/>
        <end position="142"/>
    </location>
    <ligand>
        <name>5-phospho-alpha-D-ribose 1-diphosphate</name>
        <dbReference type="ChEBI" id="CHEBI:58017"/>
    </ligand>
</feature>
<dbReference type="GO" id="GO:0005737">
    <property type="term" value="C:cytoplasm"/>
    <property type="evidence" value="ECO:0007669"/>
    <property type="project" value="UniProtKB-ARBA"/>
</dbReference>
<evidence type="ECO:0000256" key="9">
    <source>
        <dbReference type="ARBA" id="ARBA00023134"/>
    </source>
</evidence>
<name>A0A250IVN9_9BACT</name>
<gene>
    <name evidence="15" type="primary">upp</name>
    <name evidence="17" type="ORF">CYFUS_000745</name>
</gene>
<dbReference type="InterPro" id="IPR029057">
    <property type="entry name" value="PRTase-like"/>
</dbReference>
<feature type="domain" description="Phosphoribosyltransferase" evidence="16">
    <location>
        <begin position="9"/>
        <end position="211"/>
    </location>
</feature>
<comment type="cofactor">
    <cofactor evidence="15">
        <name>Mg(2+)</name>
        <dbReference type="ChEBI" id="CHEBI:18420"/>
    </cofactor>
    <text evidence="15">Binds 1 Mg(2+) ion per subunit. The magnesium is bound as Mg-PRPP.</text>
</comment>
<dbReference type="Proteomes" id="UP000217257">
    <property type="component" value="Chromosome"/>
</dbReference>
<feature type="binding site" evidence="15">
    <location>
        <position position="107"/>
    </location>
    <ligand>
        <name>5-phospho-alpha-D-ribose 1-diphosphate</name>
        <dbReference type="ChEBI" id="CHEBI:58017"/>
    </ligand>
</feature>
<keyword evidence="4 15" id="KW-0021">Allosteric enzyme</keyword>
<dbReference type="HAMAP" id="MF_01218_B">
    <property type="entry name" value="Upp_B"/>
    <property type="match status" value="1"/>
</dbReference>
<keyword evidence="9 15" id="KW-0342">GTP-binding</keyword>
<evidence type="ECO:0000256" key="4">
    <source>
        <dbReference type="ARBA" id="ARBA00022533"/>
    </source>
</evidence>
<feature type="binding site" evidence="15">
    <location>
        <begin position="202"/>
        <end position="204"/>
    </location>
    <ligand>
        <name>uracil</name>
        <dbReference type="ChEBI" id="CHEBI:17568"/>
    </ligand>
</feature>
<evidence type="ECO:0000256" key="12">
    <source>
        <dbReference type="ARBA" id="ARBA00056901"/>
    </source>
</evidence>
<dbReference type="NCBIfam" id="NF001097">
    <property type="entry name" value="PRK00129.1"/>
    <property type="match status" value="1"/>
</dbReference>
<comment type="activity regulation">
    <text evidence="15">Allosterically activated by GTP.</text>
</comment>
<dbReference type="EMBL" id="CP022098">
    <property type="protein sequence ID" value="ATB35333.1"/>
    <property type="molecule type" value="Genomic_DNA"/>
</dbReference>
<evidence type="ECO:0000256" key="8">
    <source>
        <dbReference type="ARBA" id="ARBA00022842"/>
    </source>
</evidence>
<evidence type="ECO:0000313" key="17">
    <source>
        <dbReference type="EMBL" id="ATB35333.1"/>
    </source>
</evidence>
<accession>A0A250IVN9</accession>
<comment type="function">
    <text evidence="12 15">Catalyzes the conversion of uracil and 5-phospho-alpha-D-ribose 1-diphosphate (PRPP) to UMP and diphosphate.</text>
</comment>